<keyword evidence="3" id="KW-1185">Reference proteome</keyword>
<feature type="transmembrane region" description="Helical" evidence="1">
    <location>
        <begin position="183"/>
        <end position="204"/>
    </location>
</feature>
<gene>
    <name evidence="2" type="ORF">PHYSODRAFT_565589</name>
</gene>
<keyword evidence="1" id="KW-0472">Membrane</keyword>
<keyword evidence="1" id="KW-1133">Transmembrane helix</keyword>
<reference evidence="2 3" key="1">
    <citation type="journal article" date="2006" name="Science">
        <title>Phytophthora genome sequences uncover evolutionary origins and mechanisms of pathogenesis.</title>
        <authorList>
            <person name="Tyler B.M."/>
            <person name="Tripathy S."/>
            <person name="Zhang X."/>
            <person name="Dehal P."/>
            <person name="Jiang R.H."/>
            <person name="Aerts A."/>
            <person name="Arredondo F.D."/>
            <person name="Baxter L."/>
            <person name="Bensasson D."/>
            <person name="Beynon J.L."/>
            <person name="Chapman J."/>
            <person name="Damasceno C.M."/>
            <person name="Dorrance A.E."/>
            <person name="Dou D."/>
            <person name="Dickerman A.W."/>
            <person name="Dubchak I.L."/>
            <person name="Garbelotto M."/>
            <person name="Gijzen M."/>
            <person name="Gordon S.G."/>
            <person name="Govers F."/>
            <person name="Grunwald N.J."/>
            <person name="Huang W."/>
            <person name="Ivors K.L."/>
            <person name="Jones R.W."/>
            <person name="Kamoun S."/>
            <person name="Krampis K."/>
            <person name="Lamour K.H."/>
            <person name="Lee M.K."/>
            <person name="McDonald W.H."/>
            <person name="Medina M."/>
            <person name="Meijer H.J."/>
            <person name="Nordberg E.K."/>
            <person name="Maclean D.J."/>
            <person name="Ospina-Giraldo M.D."/>
            <person name="Morris P.F."/>
            <person name="Phuntumart V."/>
            <person name="Putnam N.H."/>
            <person name="Rash S."/>
            <person name="Rose J.K."/>
            <person name="Sakihama Y."/>
            <person name="Salamov A.A."/>
            <person name="Savidor A."/>
            <person name="Scheuring C.F."/>
            <person name="Smith B.M."/>
            <person name="Sobral B.W."/>
            <person name="Terry A."/>
            <person name="Torto-Alalibo T.A."/>
            <person name="Win J."/>
            <person name="Xu Z."/>
            <person name="Zhang H."/>
            <person name="Grigoriev I.V."/>
            <person name="Rokhsar D.S."/>
            <person name="Boore J.L."/>
        </authorList>
    </citation>
    <scope>NUCLEOTIDE SEQUENCE [LARGE SCALE GENOMIC DNA]</scope>
    <source>
        <strain evidence="2 3">P6497</strain>
    </source>
</reference>
<dbReference type="PANTHER" id="PTHR31735">
    <property type="entry name" value="VACUOLAR MEMBRANE PROTEIN YPL162C"/>
    <property type="match status" value="1"/>
</dbReference>
<proteinExistence type="predicted"/>
<dbReference type="Proteomes" id="UP000002640">
    <property type="component" value="Unassembled WGS sequence"/>
</dbReference>
<feature type="transmembrane region" description="Helical" evidence="1">
    <location>
        <begin position="142"/>
        <end position="163"/>
    </location>
</feature>
<sequence length="241" mass="27268">MPLPELAADGDAQQCELFSNAASYAIQLLLGVIAIATLWYKRHVERPRRPLQIWLMDVGKQMIGASTGHFMNLFVSIQMPPVTDECAWYFLNFLGDCTLGMIVSLAFLRLQQELAFSMNWVNIQESGDYGNPPSYRVWLLQLSAWLVIILFSKAIVVSVMIAASTPLGLLGELLFHSLHGYPFAELVLVMIVCPSFLNVVQFWIQDSFLKRDVSVLPTAYARFRHSFEESLQTNLLTHSHE</sequence>
<dbReference type="InParanoid" id="G5AAV6"/>
<dbReference type="InterPro" id="IPR022127">
    <property type="entry name" value="STIMATE/YPL162C"/>
</dbReference>
<protein>
    <recommendedName>
        <fullName evidence="4">Transmembrane protein</fullName>
    </recommendedName>
</protein>
<evidence type="ECO:0000313" key="3">
    <source>
        <dbReference type="Proteomes" id="UP000002640"/>
    </source>
</evidence>
<dbReference type="EMBL" id="JH159162">
    <property type="protein sequence ID" value="EGZ07735.1"/>
    <property type="molecule type" value="Genomic_DNA"/>
</dbReference>
<dbReference type="AlphaFoldDB" id="G5AAV6"/>
<evidence type="ECO:0000313" key="2">
    <source>
        <dbReference type="EMBL" id="EGZ07735.1"/>
    </source>
</evidence>
<dbReference type="KEGG" id="psoj:PHYSODRAFT_565589"/>
<name>G5AAV6_PHYSP</name>
<keyword evidence="1" id="KW-0812">Transmembrane</keyword>
<dbReference type="STRING" id="1094619.G5AAV6"/>
<dbReference type="PANTHER" id="PTHR31735:SF1">
    <property type="entry name" value="VACUOLAR MEMBRANE PROTEIN YPL162C"/>
    <property type="match status" value="1"/>
</dbReference>
<dbReference type="GO" id="GO:0016020">
    <property type="term" value="C:membrane"/>
    <property type="evidence" value="ECO:0007669"/>
    <property type="project" value="TreeGrafter"/>
</dbReference>
<organism evidence="2 3">
    <name type="scientific">Phytophthora sojae (strain P6497)</name>
    <name type="common">Soybean stem and root rot agent</name>
    <name type="synonym">Phytophthora megasperma f. sp. glycines</name>
    <dbReference type="NCBI Taxonomy" id="1094619"/>
    <lineage>
        <taxon>Eukaryota</taxon>
        <taxon>Sar</taxon>
        <taxon>Stramenopiles</taxon>
        <taxon>Oomycota</taxon>
        <taxon>Peronosporomycetes</taxon>
        <taxon>Peronosporales</taxon>
        <taxon>Peronosporaceae</taxon>
        <taxon>Phytophthora</taxon>
    </lineage>
</organism>
<dbReference type="RefSeq" id="XP_009537301.1">
    <property type="nucleotide sequence ID" value="XM_009539006.1"/>
</dbReference>
<dbReference type="GeneID" id="20663898"/>
<dbReference type="OMA" id="WPECEGL"/>
<evidence type="ECO:0000256" key="1">
    <source>
        <dbReference type="SAM" id="Phobius"/>
    </source>
</evidence>
<evidence type="ECO:0008006" key="4">
    <source>
        <dbReference type="Google" id="ProtNLM"/>
    </source>
</evidence>
<dbReference type="Pfam" id="PF12400">
    <property type="entry name" value="STIMATE"/>
    <property type="match status" value="1"/>
</dbReference>
<feature type="transmembrane region" description="Helical" evidence="1">
    <location>
        <begin position="21"/>
        <end position="40"/>
    </location>
</feature>
<accession>G5AAV6</accession>